<reference evidence="2" key="1">
    <citation type="submission" date="2021-04" db="EMBL/GenBank/DDBJ databases">
        <title>Biosynthetic gene clusters of Dactylosporangioum roseum.</title>
        <authorList>
            <person name="Hartkoorn R.C."/>
            <person name="Beaudoing E."/>
            <person name="Hot D."/>
            <person name="Moureu S."/>
        </authorList>
    </citation>
    <scope>NUCLEOTIDE SEQUENCE</scope>
    <source>
        <strain evidence="2">NRRL B-16295</strain>
    </source>
</reference>
<dbReference type="InterPro" id="IPR018763">
    <property type="entry name" value="DUF2334"/>
</dbReference>
<evidence type="ECO:0000313" key="3">
    <source>
        <dbReference type="Proteomes" id="UP001058271"/>
    </source>
</evidence>
<dbReference type="RefSeq" id="WP_260728030.1">
    <property type="nucleotide sequence ID" value="NZ_BAAABS010000042.1"/>
</dbReference>
<organism evidence="2 3">
    <name type="scientific">Dactylosporangium roseum</name>
    <dbReference type="NCBI Taxonomy" id="47989"/>
    <lineage>
        <taxon>Bacteria</taxon>
        <taxon>Bacillati</taxon>
        <taxon>Actinomycetota</taxon>
        <taxon>Actinomycetes</taxon>
        <taxon>Micromonosporales</taxon>
        <taxon>Micromonosporaceae</taxon>
        <taxon>Dactylosporangium</taxon>
    </lineage>
</organism>
<gene>
    <name evidence="2" type="ORF">Drose_10745</name>
</gene>
<name>A0ABY5ZD95_9ACTN</name>
<dbReference type="CDD" id="cd10923">
    <property type="entry name" value="CE4_COG5298"/>
    <property type="match status" value="1"/>
</dbReference>
<keyword evidence="3" id="KW-1185">Reference proteome</keyword>
<evidence type="ECO:0000256" key="1">
    <source>
        <dbReference type="SAM" id="Phobius"/>
    </source>
</evidence>
<dbReference type="Proteomes" id="UP001058271">
    <property type="component" value="Chromosome"/>
</dbReference>
<protein>
    <submittedName>
        <fullName evidence="2">Polysaccharide deacetylase family protein</fullName>
    </submittedName>
</protein>
<keyword evidence="1" id="KW-1133">Transmembrane helix</keyword>
<keyword evidence="1" id="KW-0472">Membrane</keyword>
<proteinExistence type="predicted"/>
<dbReference type="Pfam" id="PF10096">
    <property type="entry name" value="DUF2334"/>
    <property type="match status" value="1"/>
</dbReference>
<evidence type="ECO:0000313" key="2">
    <source>
        <dbReference type="EMBL" id="UWZ38658.1"/>
    </source>
</evidence>
<keyword evidence="1" id="KW-0812">Transmembrane</keyword>
<accession>A0ABY5ZD95</accession>
<sequence>MADRAADCARFDSVDGEFSGELHMHRAAVRPIRTVTPGRLGWLFAVIVSLALAAVSMSACKTSPIDTSPASPSASRSPAYPRSGVLVLYDTTGQYGDLGELYAVQAGNLASHFGSWEALPVTKYTSGTAAKYQLTIYIGSTYDEPLPAVFLADVAAGAPVLWMGANIWQLISRYRGMGFQNASINDAAGDSAVREIRYRGTSLIRNPAAGGLVRIGLSAGAKATTIADAVGPGGAVEPWAVRVGALTYVAEVPFTYVTFDDRYLVLADLLFDLLAPGTPGTPGRHRALVRIEDVGPHSDPAQLRTIADYLSSRNVPFAVAVFPVYDDASGVYSGGVPVHKTLSGTPQVVEALRYMVACGGTLLMHGYTHGFAGGPNPYGVSAEDYEFYRAHVDAGGSVVLDGPVPGDSTEWALGRLAAARQEWTAAGLELPDIWEFPHYTASAPDYRAISSAPGIRARYEQVLYFSGILTGTPRSTRSVSQFFPYVVKDAYGTPVIPETLGNVATQRFNQHGVRLTGDLLASARRQLVVRDGVAGFFYHPFLGLRYLPELVEGMQGMGYTFVSPSSVL</sequence>
<feature type="transmembrane region" description="Helical" evidence="1">
    <location>
        <begin position="40"/>
        <end position="59"/>
    </location>
</feature>
<dbReference type="EMBL" id="CP073721">
    <property type="protein sequence ID" value="UWZ38658.1"/>
    <property type="molecule type" value="Genomic_DNA"/>
</dbReference>